<proteinExistence type="predicted"/>
<protein>
    <submittedName>
        <fullName evidence="1">Uncharacterized protein</fullName>
    </submittedName>
</protein>
<sequence length="155" mass="17686">MWENDADDESGLCRSCRSSIRSKRSFRAGSMWVPVYFKPKASMGLDHNELAIVAYLYGVPLMHNDEEDIVLSSAIMVQRDVFRSLLPGKPIYDEVPILVAYMMTKELTMKSGYGFLPPFFALDERTRMNPTRLSFYTTEVCMGKVGLFKKGLYPC</sequence>
<reference evidence="1 2" key="1">
    <citation type="journal article" date="2023" name="Plants (Basel)">
        <title>Bridging the Gap: Combining Genomics and Transcriptomics Approaches to Understand Stylosanthes scabra, an Orphan Legume from the Brazilian Caatinga.</title>
        <authorList>
            <person name="Ferreira-Neto J.R.C."/>
            <person name="da Silva M.D."/>
            <person name="Binneck E."/>
            <person name="de Melo N.F."/>
            <person name="da Silva R.H."/>
            <person name="de Melo A.L.T.M."/>
            <person name="Pandolfi V."/>
            <person name="Bustamante F.O."/>
            <person name="Brasileiro-Vidal A.C."/>
            <person name="Benko-Iseppon A.M."/>
        </authorList>
    </citation>
    <scope>NUCLEOTIDE SEQUENCE [LARGE SCALE GENOMIC DNA]</scope>
    <source>
        <tissue evidence="1">Leaves</tissue>
    </source>
</reference>
<organism evidence="1 2">
    <name type="scientific">Stylosanthes scabra</name>
    <dbReference type="NCBI Taxonomy" id="79078"/>
    <lineage>
        <taxon>Eukaryota</taxon>
        <taxon>Viridiplantae</taxon>
        <taxon>Streptophyta</taxon>
        <taxon>Embryophyta</taxon>
        <taxon>Tracheophyta</taxon>
        <taxon>Spermatophyta</taxon>
        <taxon>Magnoliopsida</taxon>
        <taxon>eudicotyledons</taxon>
        <taxon>Gunneridae</taxon>
        <taxon>Pentapetalae</taxon>
        <taxon>rosids</taxon>
        <taxon>fabids</taxon>
        <taxon>Fabales</taxon>
        <taxon>Fabaceae</taxon>
        <taxon>Papilionoideae</taxon>
        <taxon>50 kb inversion clade</taxon>
        <taxon>dalbergioids sensu lato</taxon>
        <taxon>Dalbergieae</taxon>
        <taxon>Pterocarpus clade</taxon>
        <taxon>Stylosanthes</taxon>
    </lineage>
</organism>
<evidence type="ECO:0000313" key="1">
    <source>
        <dbReference type="EMBL" id="MED6175833.1"/>
    </source>
</evidence>
<keyword evidence="2" id="KW-1185">Reference proteome</keyword>
<comment type="caution">
    <text evidence="1">The sequence shown here is derived from an EMBL/GenBank/DDBJ whole genome shotgun (WGS) entry which is preliminary data.</text>
</comment>
<accession>A0ABU6VVH5</accession>
<name>A0ABU6VVH5_9FABA</name>
<dbReference type="Proteomes" id="UP001341840">
    <property type="component" value="Unassembled WGS sequence"/>
</dbReference>
<gene>
    <name evidence="1" type="ORF">PIB30_082031</name>
</gene>
<evidence type="ECO:0000313" key="2">
    <source>
        <dbReference type="Proteomes" id="UP001341840"/>
    </source>
</evidence>
<dbReference type="EMBL" id="JASCZI010152282">
    <property type="protein sequence ID" value="MED6175833.1"/>
    <property type="molecule type" value="Genomic_DNA"/>
</dbReference>